<comment type="caution">
    <text evidence="2">The sequence shown here is derived from an EMBL/GenBank/DDBJ whole genome shotgun (WGS) entry which is preliminary data.</text>
</comment>
<feature type="compositionally biased region" description="Acidic residues" evidence="1">
    <location>
        <begin position="97"/>
        <end position="116"/>
    </location>
</feature>
<accession>A0A9P4K5T6</accession>
<dbReference type="Proteomes" id="UP000800093">
    <property type="component" value="Unassembled WGS sequence"/>
</dbReference>
<dbReference type="EMBL" id="ML986649">
    <property type="protein sequence ID" value="KAF2261827.1"/>
    <property type="molecule type" value="Genomic_DNA"/>
</dbReference>
<name>A0A9P4K5T6_9PLEO</name>
<feature type="compositionally biased region" description="Low complexity" evidence="1">
    <location>
        <begin position="302"/>
        <end position="329"/>
    </location>
</feature>
<protein>
    <submittedName>
        <fullName evidence="2">Uncharacterized protein</fullName>
    </submittedName>
</protein>
<evidence type="ECO:0000313" key="2">
    <source>
        <dbReference type="EMBL" id="KAF2261827.1"/>
    </source>
</evidence>
<feature type="compositionally biased region" description="Polar residues" evidence="1">
    <location>
        <begin position="275"/>
        <end position="290"/>
    </location>
</feature>
<feature type="region of interest" description="Disordered" evidence="1">
    <location>
        <begin position="94"/>
        <end position="116"/>
    </location>
</feature>
<organism evidence="2 3">
    <name type="scientific">Lojkania enalia</name>
    <dbReference type="NCBI Taxonomy" id="147567"/>
    <lineage>
        <taxon>Eukaryota</taxon>
        <taxon>Fungi</taxon>
        <taxon>Dikarya</taxon>
        <taxon>Ascomycota</taxon>
        <taxon>Pezizomycotina</taxon>
        <taxon>Dothideomycetes</taxon>
        <taxon>Pleosporomycetidae</taxon>
        <taxon>Pleosporales</taxon>
        <taxon>Pleosporales incertae sedis</taxon>
        <taxon>Lojkania</taxon>
    </lineage>
</organism>
<evidence type="ECO:0000256" key="1">
    <source>
        <dbReference type="SAM" id="MobiDB-lite"/>
    </source>
</evidence>
<gene>
    <name evidence="2" type="ORF">CC78DRAFT_619021</name>
</gene>
<evidence type="ECO:0000313" key="3">
    <source>
        <dbReference type="Proteomes" id="UP000800093"/>
    </source>
</evidence>
<dbReference type="OrthoDB" id="5316527at2759"/>
<keyword evidence="3" id="KW-1185">Reference proteome</keyword>
<proteinExistence type="predicted"/>
<sequence>MFKAQILRRSFSLFNRIPSQHLIRSAARDGHQNIQIQRVRFRRHFFTRSRVLGTTFALFAGYELLRYIDIPLDEEEEEVKRRARRRELRNKVRDVADGEEDDRQEEEEEDRDDEEDSEALLFFPTGFSRAKPRTFYKGSDPEWLEFVRIAPDRKRIERVRGELIGLVRDIAAKNPQYKRRLGNINTKKGAIWVEVKFPDGPPIEYERPGIELTEDLEFRRATRPVHDMHHKRLANLLVPTAVANSVYADSKMRLGKQWQAIKKYFGWGESKQDKNTPMQITVTPTPSSALQEPVPKPPPTTPSKVPASTPPDSETQQQQTPPSAAPSESLDSKQPAAPLEDPFYELKGFKLPSPSAAVTIDLSAFRQTFRKNYKPPWTNVMDDPPRGTFVVSGLIEIIGDKAKMTLDVSAAYDPKIGKFVALAAKTRSIVDYKQKPKGGP</sequence>
<feature type="region of interest" description="Disordered" evidence="1">
    <location>
        <begin position="272"/>
        <end position="336"/>
    </location>
</feature>
<reference evidence="3" key="1">
    <citation type="journal article" date="2020" name="Stud. Mycol.">
        <title>101 Dothideomycetes genomes: A test case for predicting lifestyles and emergence of pathogens.</title>
        <authorList>
            <person name="Haridas S."/>
            <person name="Albert R."/>
            <person name="Binder M."/>
            <person name="Bloem J."/>
            <person name="LaButti K."/>
            <person name="Salamov A."/>
            <person name="Andreopoulos B."/>
            <person name="Baker S."/>
            <person name="Barry K."/>
            <person name="Bills G."/>
            <person name="Bluhm B."/>
            <person name="Cannon C."/>
            <person name="Castanera R."/>
            <person name="Culley D."/>
            <person name="Daum C."/>
            <person name="Ezra D."/>
            <person name="Gonzalez J."/>
            <person name="Henrissat B."/>
            <person name="Kuo A."/>
            <person name="Liang C."/>
            <person name="Lipzen A."/>
            <person name="Lutzoni F."/>
            <person name="Magnuson J."/>
            <person name="Mondo S."/>
            <person name="Nolan M."/>
            <person name="Ohm R."/>
            <person name="Pangilinan J."/>
            <person name="Park H.-J."/>
            <person name="Ramirez L."/>
            <person name="Alfaro M."/>
            <person name="Sun H."/>
            <person name="Tritt A."/>
            <person name="Yoshinaga Y."/>
            <person name="Zwiers L.-H."/>
            <person name="Turgeon B."/>
            <person name="Goodwin S."/>
            <person name="Spatafora J."/>
            <person name="Crous P."/>
            <person name="Grigoriev I."/>
        </authorList>
    </citation>
    <scope>NUCLEOTIDE SEQUENCE [LARGE SCALE GENOMIC DNA]</scope>
    <source>
        <strain evidence="3">CBS 304.66</strain>
    </source>
</reference>
<dbReference type="AlphaFoldDB" id="A0A9P4K5T6"/>